<dbReference type="AlphaFoldDB" id="A0A0M3KKE9"/>
<dbReference type="WBParaSite" id="ASIM_0002147901-mRNA-1">
    <property type="protein sequence ID" value="ASIM_0002147901-mRNA-1"/>
    <property type="gene ID" value="ASIM_0002147901"/>
</dbReference>
<dbReference type="Pfam" id="PF03881">
    <property type="entry name" value="Fructosamin_kin"/>
    <property type="match status" value="1"/>
</dbReference>
<reference evidence="3" key="1">
    <citation type="submission" date="2017-02" db="UniProtKB">
        <authorList>
            <consortium name="WormBaseParasite"/>
        </authorList>
    </citation>
    <scope>IDENTIFICATION</scope>
</reference>
<reference evidence="1 2" key="2">
    <citation type="submission" date="2018-11" db="EMBL/GenBank/DDBJ databases">
        <authorList>
            <consortium name="Pathogen Informatics"/>
        </authorList>
    </citation>
    <scope>NUCLEOTIDE SEQUENCE [LARGE SCALE GENOMIC DNA]</scope>
</reference>
<dbReference type="Proteomes" id="UP000267096">
    <property type="component" value="Unassembled WGS sequence"/>
</dbReference>
<gene>
    <name evidence="1" type="ORF">ASIM_LOCUS20847</name>
</gene>
<dbReference type="EMBL" id="UYRR01040938">
    <property type="protein sequence ID" value="VDK80177.1"/>
    <property type="molecule type" value="Genomic_DNA"/>
</dbReference>
<dbReference type="InterPro" id="IPR016477">
    <property type="entry name" value="Fructo-/Ketosamine-3-kinase"/>
</dbReference>
<evidence type="ECO:0000313" key="3">
    <source>
        <dbReference type="WBParaSite" id="ASIM_0002147901-mRNA-1"/>
    </source>
</evidence>
<proteinExistence type="predicted"/>
<dbReference type="OrthoDB" id="5772781at2759"/>
<protein>
    <submittedName>
        <fullName evidence="3">MGC174333 protein (inferred by orthology to a zebrafish protein)</fullName>
    </submittedName>
</protein>
<evidence type="ECO:0000313" key="1">
    <source>
        <dbReference type="EMBL" id="VDK80177.1"/>
    </source>
</evidence>
<dbReference type="Gene3D" id="3.90.1200.10">
    <property type="match status" value="1"/>
</dbReference>
<evidence type="ECO:0000313" key="2">
    <source>
        <dbReference type="Proteomes" id="UP000267096"/>
    </source>
</evidence>
<keyword evidence="2" id="KW-1185">Reference proteome</keyword>
<accession>A0A0M3KKE9</accession>
<name>A0A0M3KKE9_ANISI</name>
<sequence length="43" mass="4927">MQLWPELERKIPTYFEGCKKIVPSILHGDLWSGNYSYCPDGPG</sequence>
<organism evidence="3">
    <name type="scientific">Anisakis simplex</name>
    <name type="common">Herring worm</name>
    <dbReference type="NCBI Taxonomy" id="6269"/>
    <lineage>
        <taxon>Eukaryota</taxon>
        <taxon>Metazoa</taxon>
        <taxon>Ecdysozoa</taxon>
        <taxon>Nematoda</taxon>
        <taxon>Chromadorea</taxon>
        <taxon>Rhabditida</taxon>
        <taxon>Spirurina</taxon>
        <taxon>Ascaridomorpha</taxon>
        <taxon>Ascaridoidea</taxon>
        <taxon>Anisakidae</taxon>
        <taxon>Anisakis</taxon>
        <taxon>Anisakis simplex complex</taxon>
    </lineage>
</organism>